<dbReference type="Proteomes" id="UP000630528">
    <property type="component" value="Unassembled WGS sequence"/>
</dbReference>
<reference evidence="5" key="2">
    <citation type="submission" date="2021-01" db="EMBL/GenBank/DDBJ databases">
        <authorList>
            <person name="Kang M."/>
        </authorList>
    </citation>
    <scope>NUCLEOTIDE SEQUENCE</scope>
    <source>
        <strain evidence="5">KACC 17527</strain>
    </source>
</reference>
<comment type="caution">
    <text evidence="5">The sequence shown here is derived from an EMBL/GenBank/DDBJ whole genome shotgun (WGS) entry which is preliminary data.</text>
</comment>
<dbReference type="Pfam" id="PF05433">
    <property type="entry name" value="Rick_17kDa_Anti"/>
    <property type="match status" value="1"/>
</dbReference>
<keyword evidence="6" id="KW-1185">Reference proteome</keyword>
<dbReference type="InterPro" id="IPR008816">
    <property type="entry name" value="Gly_zipper_2TM_dom"/>
</dbReference>
<proteinExistence type="predicted"/>
<feature type="chain" id="PRO_5037910216" evidence="3">
    <location>
        <begin position="27"/>
        <end position="152"/>
    </location>
</feature>
<evidence type="ECO:0000256" key="1">
    <source>
        <dbReference type="ARBA" id="ARBA00004370"/>
    </source>
</evidence>
<feature type="domain" description="Glycine zipper 2TM" evidence="4">
    <location>
        <begin position="65"/>
        <end position="105"/>
    </location>
</feature>
<keyword evidence="2" id="KW-0472">Membrane</keyword>
<gene>
    <name evidence="5" type="ORF">JJB11_05390</name>
</gene>
<dbReference type="InterPro" id="IPR051407">
    <property type="entry name" value="Bact_OM_lipoprot/Surf_antigen"/>
</dbReference>
<keyword evidence="3" id="KW-0732">Signal</keyword>
<name>A0A934TQQ0_9BURK</name>
<dbReference type="PANTHER" id="PTHR35603">
    <property type="match status" value="1"/>
</dbReference>
<evidence type="ECO:0000313" key="5">
    <source>
        <dbReference type="EMBL" id="MBK6005518.1"/>
    </source>
</evidence>
<sequence>MRARRKAMKKLAIATLFAIAASGALAQHPHGLPPGIAKKLAACEDCGHVTSVHQEKRKGEGGAVGIVGGAVVGGLLGHQVGGGNGKTLATVAGAAAGGYAGNEVQKHVTSKTVWVTKVEMKDGSTRIFEQEAAPGWKTGSVVKLHGKGLAAI</sequence>
<dbReference type="GO" id="GO:0019867">
    <property type="term" value="C:outer membrane"/>
    <property type="evidence" value="ECO:0007669"/>
    <property type="project" value="InterPro"/>
</dbReference>
<reference evidence="5" key="1">
    <citation type="journal article" date="2012" name="J. Microbiol. Biotechnol.">
        <title>Ramlibacter ginsenosidimutans sp. nov., with ginsenoside-converting activity.</title>
        <authorList>
            <person name="Wang L."/>
            <person name="An D.S."/>
            <person name="Kim S.G."/>
            <person name="Jin F.X."/>
            <person name="Kim S.C."/>
            <person name="Lee S.T."/>
            <person name="Im W.T."/>
        </authorList>
    </citation>
    <scope>NUCLEOTIDE SEQUENCE</scope>
    <source>
        <strain evidence="5">KACC 17527</strain>
    </source>
</reference>
<evidence type="ECO:0000259" key="4">
    <source>
        <dbReference type="Pfam" id="PF05433"/>
    </source>
</evidence>
<dbReference type="AlphaFoldDB" id="A0A934TQQ0"/>
<dbReference type="PANTHER" id="PTHR35603:SF2">
    <property type="entry name" value="OUTER MEMBRANE LIPOPROTEIN"/>
    <property type="match status" value="1"/>
</dbReference>
<evidence type="ECO:0000256" key="3">
    <source>
        <dbReference type="SAM" id="SignalP"/>
    </source>
</evidence>
<organism evidence="5 6">
    <name type="scientific">Ramlibacter ginsenosidimutans</name>
    <dbReference type="NCBI Taxonomy" id="502333"/>
    <lineage>
        <taxon>Bacteria</taxon>
        <taxon>Pseudomonadati</taxon>
        <taxon>Pseudomonadota</taxon>
        <taxon>Betaproteobacteria</taxon>
        <taxon>Burkholderiales</taxon>
        <taxon>Comamonadaceae</taxon>
        <taxon>Ramlibacter</taxon>
    </lineage>
</organism>
<evidence type="ECO:0000313" key="6">
    <source>
        <dbReference type="Proteomes" id="UP000630528"/>
    </source>
</evidence>
<comment type="subcellular location">
    <subcellularLocation>
        <location evidence="1">Membrane</location>
    </subcellularLocation>
</comment>
<protein>
    <submittedName>
        <fullName evidence="5">Glycine zipper 2TM domain-containing protein</fullName>
    </submittedName>
</protein>
<evidence type="ECO:0000256" key="2">
    <source>
        <dbReference type="ARBA" id="ARBA00023136"/>
    </source>
</evidence>
<feature type="signal peptide" evidence="3">
    <location>
        <begin position="1"/>
        <end position="26"/>
    </location>
</feature>
<dbReference type="EMBL" id="JAEPWM010000001">
    <property type="protein sequence ID" value="MBK6005518.1"/>
    <property type="molecule type" value="Genomic_DNA"/>
</dbReference>
<accession>A0A934TQQ0</accession>